<dbReference type="CDD" id="cd04842">
    <property type="entry name" value="Peptidases_S8_Kp43_protease"/>
    <property type="match status" value="1"/>
</dbReference>
<dbReference type="GO" id="GO:0006508">
    <property type="term" value="P:proteolysis"/>
    <property type="evidence" value="ECO:0007669"/>
    <property type="project" value="UniProtKB-KW"/>
</dbReference>
<dbReference type="PROSITE" id="PS51892">
    <property type="entry name" value="SUBTILASE"/>
    <property type="match status" value="1"/>
</dbReference>
<evidence type="ECO:0000259" key="9">
    <source>
        <dbReference type="Pfam" id="PF18962"/>
    </source>
</evidence>
<evidence type="ECO:0000256" key="6">
    <source>
        <dbReference type="PROSITE-ProRule" id="PRU01240"/>
    </source>
</evidence>
<feature type="domain" description="Secretion system C-terminal sorting" evidence="9">
    <location>
        <begin position="589"/>
        <end position="659"/>
    </location>
</feature>
<dbReference type="NCBIfam" id="TIGR04183">
    <property type="entry name" value="Por_Secre_tail"/>
    <property type="match status" value="1"/>
</dbReference>
<dbReference type="InterPro" id="IPR008979">
    <property type="entry name" value="Galactose-bd-like_sf"/>
</dbReference>
<keyword evidence="4 6" id="KW-0378">Hydrolase</keyword>
<evidence type="ECO:0000313" key="10">
    <source>
        <dbReference type="EMBL" id="STZ70239.1"/>
    </source>
</evidence>
<dbReference type="EC" id="3.4.21.110" evidence="10"/>
<dbReference type="InterPro" id="IPR026444">
    <property type="entry name" value="Secre_tail"/>
</dbReference>
<keyword evidence="3 7" id="KW-0732">Signal</keyword>
<feature type="domain" description="Peptidase S8/S53" evidence="8">
    <location>
        <begin position="117"/>
        <end position="419"/>
    </location>
</feature>
<dbReference type="InterPro" id="IPR023828">
    <property type="entry name" value="Peptidase_S8_Ser-AS"/>
</dbReference>
<dbReference type="InterPro" id="IPR015500">
    <property type="entry name" value="Peptidase_S8_subtilisin-rel"/>
</dbReference>
<dbReference type="Gene3D" id="3.40.50.200">
    <property type="entry name" value="Peptidase S8/S53 domain"/>
    <property type="match status" value="1"/>
</dbReference>
<feature type="chain" id="PRO_5016573640" evidence="7">
    <location>
        <begin position="23"/>
        <end position="663"/>
    </location>
</feature>
<evidence type="ECO:0000256" key="3">
    <source>
        <dbReference type="ARBA" id="ARBA00022729"/>
    </source>
</evidence>
<proteinExistence type="inferred from homology"/>
<evidence type="ECO:0000256" key="1">
    <source>
        <dbReference type="ARBA" id="ARBA00011073"/>
    </source>
</evidence>
<organism evidence="10 11">
    <name type="scientific">Myroides odoratus</name>
    <name type="common">Flavobacterium odoratum</name>
    <dbReference type="NCBI Taxonomy" id="256"/>
    <lineage>
        <taxon>Bacteria</taxon>
        <taxon>Pseudomonadati</taxon>
        <taxon>Bacteroidota</taxon>
        <taxon>Flavobacteriia</taxon>
        <taxon>Flavobacteriales</taxon>
        <taxon>Flavobacteriaceae</taxon>
        <taxon>Myroides</taxon>
    </lineage>
</organism>
<evidence type="ECO:0000256" key="2">
    <source>
        <dbReference type="ARBA" id="ARBA00022670"/>
    </source>
</evidence>
<protein>
    <submittedName>
        <fullName evidence="10">C5a peptidase</fullName>
        <ecNumber evidence="10">3.4.21.110</ecNumber>
    </submittedName>
</protein>
<keyword evidence="2 6" id="KW-0645">Protease</keyword>
<accession>A0A378U4M0</accession>
<evidence type="ECO:0000313" key="11">
    <source>
        <dbReference type="Proteomes" id="UP000255024"/>
    </source>
</evidence>
<feature type="active site" description="Charge relay system" evidence="6">
    <location>
        <position position="171"/>
    </location>
</feature>
<feature type="active site" description="Charge relay system" evidence="6">
    <location>
        <position position="126"/>
    </location>
</feature>
<evidence type="ECO:0000256" key="7">
    <source>
        <dbReference type="SAM" id="SignalP"/>
    </source>
</evidence>
<gene>
    <name evidence="10" type="primary">scpA_2</name>
    <name evidence="10" type="ORF">NCTC11179_03772</name>
</gene>
<dbReference type="Gene3D" id="2.60.120.380">
    <property type="match status" value="1"/>
</dbReference>
<keyword evidence="5 6" id="KW-0720">Serine protease</keyword>
<dbReference type="InterPro" id="IPR000209">
    <property type="entry name" value="Peptidase_S8/S53_dom"/>
</dbReference>
<dbReference type="SUPFAM" id="SSF52743">
    <property type="entry name" value="Subtilisin-like"/>
    <property type="match status" value="1"/>
</dbReference>
<evidence type="ECO:0000259" key="8">
    <source>
        <dbReference type="Pfam" id="PF00082"/>
    </source>
</evidence>
<dbReference type="GO" id="GO:0004252">
    <property type="term" value="F:serine-type endopeptidase activity"/>
    <property type="evidence" value="ECO:0007669"/>
    <property type="project" value="UniProtKB-UniRule"/>
</dbReference>
<dbReference type="AlphaFoldDB" id="A0A378U4M0"/>
<dbReference type="PANTHER" id="PTHR43399">
    <property type="entry name" value="SUBTILISIN-RELATED"/>
    <property type="match status" value="1"/>
</dbReference>
<feature type="signal peptide" evidence="7">
    <location>
        <begin position="1"/>
        <end position="22"/>
    </location>
</feature>
<comment type="similarity">
    <text evidence="1 6">Belongs to the peptidase S8 family.</text>
</comment>
<evidence type="ECO:0000256" key="4">
    <source>
        <dbReference type="ARBA" id="ARBA00022801"/>
    </source>
</evidence>
<dbReference type="InterPro" id="IPR036852">
    <property type="entry name" value="Peptidase_S8/S53_dom_sf"/>
</dbReference>
<keyword evidence="11" id="KW-1185">Reference proteome</keyword>
<dbReference type="InterPro" id="IPR034058">
    <property type="entry name" value="TagA/B/C/D_pept_dom"/>
</dbReference>
<dbReference type="Pfam" id="PF00082">
    <property type="entry name" value="Peptidase_S8"/>
    <property type="match status" value="1"/>
</dbReference>
<sequence length="663" mass="73813">MTPFLSMLFCLVGASLSAQSLAVRQQLQQQYTTDVAKLTLQKITNEEAVAREKLRDYQKNNVHFKAQFTDEINYYQAQRVERNAVIYFKTHNVISRGVSGVNQLSESTNQAFNTLLGQEMVVGVIDGDLAFARHIEFGGQAQSRVKMLDSWNENIVERDTVFAAIERRRNHATHVVGTILAEGRKEEAKGMAPQAEALSYQWMNDMVKLGNLGKQGVLVSNHSYGIAAIDDNKQPLLPRDYFGAYSIDAVHLDQLTYLYPYLQPVVAAGNDKLYADIVNPDKKGMDLLLGHANAKNAIVVGAVGIYGGGMLNETEFSSNGPTNDFRIKPDIAAIGKDVLSSAYQYRFSNGEIEKDNLYTTLSGTSMAAPSVAGILLLWQQWVLNHKKFPYKAATIKGIMINSAEAIAVEKGPNARTGWGVIHAWNGIQLLDAADKKQAVVREETLLNKKSNSLRIKVMEEMEQLSFTICWTDVAGAYSEANFSEDKGIKNLVNDLDIRVYKDGVEYFPWKLTNGYTLSRAVRGDNQVDNVERIDIDNPELGVYEIVVSHKGQLVNQVQDYSLIVNGNTYSGVVLESTSENKELEKIVAWPNPVGDILNIEIPQAFVFSAIEATIYDRAGKYITTIPMQATNRQSLNVSFLPSGMYFLTIQGEVKKQQVKFLKK</sequence>
<dbReference type="Proteomes" id="UP000255024">
    <property type="component" value="Unassembled WGS sequence"/>
</dbReference>
<dbReference type="InterPro" id="IPR051048">
    <property type="entry name" value="Peptidase_S8/S53_subtilisin"/>
</dbReference>
<dbReference type="EMBL" id="UGQL01000002">
    <property type="protein sequence ID" value="STZ70239.1"/>
    <property type="molecule type" value="Genomic_DNA"/>
</dbReference>
<dbReference type="PANTHER" id="PTHR43399:SF4">
    <property type="entry name" value="CELL WALL-ASSOCIATED PROTEASE"/>
    <property type="match status" value="1"/>
</dbReference>
<name>A0A378U4M0_MYROD</name>
<dbReference type="PRINTS" id="PR00723">
    <property type="entry name" value="SUBTILISIN"/>
</dbReference>
<evidence type="ECO:0000256" key="5">
    <source>
        <dbReference type="ARBA" id="ARBA00022825"/>
    </source>
</evidence>
<dbReference type="Pfam" id="PF18962">
    <property type="entry name" value="Por_Secre_tail"/>
    <property type="match status" value="1"/>
</dbReference>
<reference evidence="10 11" key="1">
    <citation type="submission" date="2018-06" db="EMBL/GenBank/DDBJ databases">
        <authorList>
            <consortium name="Pathogen Informatics"/>
            <person name="Doyle S."/>
        </authorList>
    </citation>
    <scope>NUCLEOTIDE SEQUENCE [LARGE SCALE GENOMIC DNA]</scope>
    <source>
        <strain evidence="10 11">NCTC11179</strain>
    </source>
</reference>
<dbReference type="PROSITE" id="PS00138">
    <property type="entry name" value="SUBTILASE_SER"/>
    <property type="match status" value="1"/>
</dbReference>
<dbReference type="SUPFAM" id="SSF49785">
    <property type="entry name" value="Galactose-binding domain-like"/>
    <property type="match status" value="1"/>
</dbReference>
<feature type="active site" description="Charge relay system" evidence="6">
    <location>
        <position position="365"/>
    </location>
</feature>